<dbReference type="GO" id="GO:0004497">
    <property type="term" value="F:monooxygenase activity"/>
    <property type="evidence" value="ECO:0007669"/>
    <property type="project" value="InterPro"/>
</dbReference>
<sequence length="479" mass="54671">MIFPKKGAIYEVGGFSILNAWTFFSRRCDFLRENFKKRGIFQFWVMNHKIVALSGDEGRKVFFTDKNLDFTEGYKILMGGAPRLDDIAVERDVDDTSVTWFNKRLATLLRKERLEAGERISLPTPPAVLPSLFNDIQRRMDEWGTSGKINPFENVYDLVFQMTVRMATCQDLSNDIDAVKRLHKLYWILEKSATPTALLLPWLPSPAKKAKEQATRDMFVMLHQYVENRRKADDLGSDALDMLIAEGDSNETIIQFVMGVTFAGVVNTGMNSCWILLFLAANPDWQSKVRAEVNSLMDKHTDPTSSDPLHKRLSTIPVPAWEDSLPVLDMVIRETIRIILSNGTTLRRNIHGDLRVGSHIIEKGSFMAYNVGDAHMNPEFYPDPEKFDPGRYEAGREEDKKGSMRYLGWGVGRHPCTGMRVAKLEIKMIVAMFLVGYEYELVDGQGKFPNPFPKPDRNDIQQARPVGDPCYLEFKRVVE</sequence>
<dbReference type="EMBL" id="KL197729">
    <property type="protein sequence ID" value="KDQ54410.1"/>
    <property type="molecule type" value="Genomic_DNA"/>
</dbReference>
<evidence type="ECO:0000256" key="5">
    <source>
        <dbReference type="ARBA" id="ARBA00023004"/>
    </source>
</evidence>
<dbReference type="OrthoDB" id="1055148at2759"/>
<evidence type="ECO:0000256" key="3">
    <source>
        <dbReference type="ARBA" id="ARBA00022617"/>
    </source>
</evidence>
<dbReference type="PANTHER" id="PTHR24304:SF2">
    <property type="entry name" value="24-HYDROXYCHOLESTEROL 7-ALPHA-HYDROXYLASE"/>
    <property type="match status" value="1"/>
</dbReference>
<dbReference type="PANTHER" id="PTHR24304">
    <property type="entry name" value="CYTOCHROME P450 FAMILY 7"/>
    <property type="match status" value="1"/>
</dbReference>
<accession>A0A067PKM2</accession>
<dbReference type="CDD" id="cd00302">
    <property type="entry name" value="cytochrome_P450"/>
    <property type="match status" value="1"/>
</dbReference>
<dbReference type="Proteomes" id="UP000027265">
    <property type="component" value="Unassembled WGS sequence"/>
</dbReference>
<proteinExistence type="inferred from homology"/>
<dbReference type="AlphaFoldDB" id="A0A067PKM2"/>
<evidence type="ECO:0000256" key="4">
    <source>
        <dbReference type="ARBA" id="ARBA00022723"/>
    </source>
</evidence>
<comment type="similarity">
    <text evidence="2">Belongs to the cytochrome P450 family.</text>
</comment>
<comment type="cofactor">
    <cofactor evidence="1 6">
        <name>heme</name>
        <dbReference type="ChEBI" id="CHEBI:30413"/>
    </cofactor>
</comment>
<protein>
    <recommendedName>
        <fullName evidence="9">Cytochrome P450</fullName>
    </recommendedName>
</protein>
<evidence type="ECO:0000256" key="2">
    <source>
        <dbReference type="ARBA" id="ARBA00010617"/>
    </source>
</evidence>
<name>A0A067PKM2_9AGAM</name>
<keyword evidence="4 6" id="KW-0479">Metal-binding</keyword>
<dbReference type="GO" id="GO:0005506">
    <property type="term" value="F:iron ion binding"/>
    <property type="evidence" value="ECO:0007669"/>
    <property type="project" value="InterPro"/>
</dbReference>
<dbReference type="SUPFAM" id="SSF48264">
    <property type="entry name" value="Cytochrome P450"/>
    <property type="match status" value="1"/>
</dbReference>
<dbReference type="GO" id="GO:0016705">
    <property type="term" value="F:oxidoreductase activity, acting on paired donors, with incorporation or reduction of molecular oxygen"/>
    <property type="evidence" value="ECO:0007669"/>
    <property type="project" value="InterPro"/>
</dbReference>
<dbReference type="InParanoid" id="A0A067PKM2"/>
<evidence type="ECO:0000256" key="1">
    <source>
        <dbReference type="ARBA" id="ARBA00001971"/>
    </source>
</evidence>
<dbReference type="InterPro" id="IPR001128">
    <property type="entry name" value="Cyt_P450"/>
</dbReference>
<evidence type="ECO:0000313" key="8">
    <source>
        <dbReference type="Proteomes" id="UP000027265"/>
    </source>
</evidence>
<dbReference type="Gene3D" id="1.10.630.10">
    <property type="entry name" value="Cytochrome P450"/>
    <property type="match status" value="1"/>
</dbReference>
<dbReference type="InterPro" id="IPR050529">
    <property type="entry name" value="CYP450_sterol_14alpha_dmase"/>
</dbReference>
<dbReference type="InterPro" id="IPR036396">
    <property type="entry name" value="Cyt_P450_sf"/>
</dbReference>
<keyword evidence="8" id="KW-1185">Reference proteome</keyword>
<keyword evidence="3 6" id="KW-0349">Heme</keyword>
<dbReference type="Pfam" id="PF00067">
    <property type="entry name" value="p450"/>
    <property type="match status" value="1"/>
</dbReference>
<dbReference type="STRING" id="933084.A0A067PKM2"/>
<dbReference type="InterPro" id="IPR002403">
    <property type="entry name" value="Cyt_P450_E_grp-IV"/>
</dbReference>
<gene>
    <name evidence="7" type="ORF">JAAARDRAFT_135628</name>
</gene>
<feature type="binding site" description="axial binding residue" evidence="6">
    <location>
        <position position="416"/>
    </location>
    <ligand>
        <name>heme</name>
        <dbReference type="ChEBI" id="CHEBI:30413"/>
    </ligand>
    <ligandPart>
        <name>Fe</name>
        <dbReference type="ChEBI" id="CHEBI:18248"/>
    </ligandPart>
</feature>
<keyword evidence="5 6" id="KW-0408">Iron</keyword>
<dbReference type="GO" id="GO:0020037">
    <property type="term" value="F:heme binding"/>
    <property type="evidence" value="ECO:0007669"/>
    <property type="project" value="InterPro"/>
</dbReference>
<evidence type="ECO:0000313" key="7">
    <source>
        <dbReference type="EMBL" id="KDQ54410.1"/>
    </source>
</evidence>
<evidence type="ECO:0000256" key="6">
    <source>
        <dbReference type="PIRSR" id="PIRSR602403-1"/>
    </source>
</evidence>
<reference evidence="8" key="1">
    <citation type="journal article" date="2014" name="Proc. Natl. Acad. Sci. U.S.A.">
        <title>Extensive sampling of basidiomycete genomes demonstrates inadequacy of the white-rot/brown-rot paradigm for wood decay fungi.</title>
        <authorList>
            <person name="Riley R."/>
            <person name="Salamov A.A."/>
            <person name="Brown D.W."/>
            <person name="Nagy L.G."/>
            <person name="Floudas D."/>
            <person name="Held B.W."/>
            <person name="Levasseur A."/>
            <person name="Lombard V."/>
            <person name="Morin E."/>
            <person name="Otillar R."/>
            <person name="Lindquist E.A."/>
            <person name="Sun H."/>
            <person name="LaButti K.M."/>
            <person name="Schmutz J."/>
            <person name="Jabbour D."/>
            <person name="Luo H."/>
            <person name="Baker S.E."/>
            <person name="Pisabarro A.G."/>
            <person name="Walton J.D."/>
            <person name="Blanchette R.A."/>
            <person name="Henrissat B."/>
            <person name="Martin F."/>
            <person name="Cullen D."/>
            <person name="Hibbett D.S."/>
            <person name="Grigoriev I.V."/>
        </authorList>
    </citation>
    <scope>NUCLEOTIDE SEQUENCE [LARGE SCALE GENOMIC DNA]</scope>
    <source>
        <strain evidence="8">MUCL 33604</strain>
    </source>
</reference>
<dbReference type="PRINTS" id="PR00465">
    <property type="entry name" value="EP450IV"/>
</dbReference>
<dbReference type="HOGENOM" id="CLU_033574_2_0_1"/>
<organism evidence="7 8">
    <name type="scientific">Jaapia argillacea MUCL 33604</name>
    <dbReference type="NCBI Taxonomy" id="933084"/>
    <lineage>
        <taxon>Eukaryota</taxon>
        <taxon>Fungi</taxon>
        <taxon>Dikarya</taxon>
        <taxon>Basidiomycota</taxon>
        <taxon>Agaricomycotina</taxon>
        <taxon>Agaricomycetes</taxon>
        <taxon>Agaricomycetidae</taxon>
        <taxon>Jaapiales</taxon>
        <taxon>Jaapiaceae</taxon>
        <taxon>Jaapia</taxon>
    </lineage>
</organism>
<evidence type="ECO:0008006" key="9">
    <source>
        <dbReference type="Google" id="ProtNLM"/>
    </source>
</evidence>